<feature type="compositionally biased region" description="Basic and acidic residues" evidence="2">
    <location>
        <begin position="14"/>
        <end position="29"/>
    </location>
</feature>
<feature type="compositionally biased region" description="Polar residues" evidence="2">
    <location>
        <begin position="118"/>
        <end position="145"/>
    </location>
</feature>
<evidence type="ECO:0000256" key="2">
    <source>
        <dbReference type="SAM" id="MobiDB-lite"/>
    </source>
</evidence>
<dbReference type="Proteomes" id="UP001229421">
    <property type="component" value="Unassembled WGS sequence"/>
</dbReference>
<feature type="region of interest" description="Disordered" evidence="2">
    <location>
        <begin position="1"/>
        <end position="62"/>
    </location>
</feature>
<dbReference type="PANTHER" id="PTHR31016">
    <property type="entry name" value="OS04G0228100 PROTEIN"/>
    <property type="match status" value="1"/>
</dbReference>
<feature type="compositionally biased region" description="Polar residues" evidence="2">
    <location>
        <begin position="451"/>
        <end position="461"/>
    </location>
</feature>
<organism evidence="3 4">
    <name type="scientific">Tagetes erecta</name>
    <name type="common">African marigold</name>
    <dbReference type="NCBI Taxonomy" id="13708"/>
    <lineage>
        <taxon>Eukaryota</taxon>
        <taxon>Viridiplantae</taxon>
        <taxon>Streptophyta</taxon>
        <taxon>Embryophyta</taxon>
        <taxon>Tracheophyta</taxon>
        <taxon>Spermatophyta</taxon>
        <taxon>Magnoliopsida</taxon>
        <taxon>eudicotyledons</taxon>
        <taxon>Gunneridae</taxon>
        <taxon>Pentapetalae</taxon>
        <taxon>asterids</taxon>
        <taxon>campanulids</taxon>
        <taxon>Asterales</taxon>
        <taxon>Asteraceae</taxon>
        <taxon>Asteroideae</taxon>
        <taxon>Heliantheae alliance</taxon>
        <taxon>Tageteae</taxon>
        <taxon>Tagetes</taxon>
    </lineage>
</organism>
<feature type="region of interest" description="Disordered" evidence="2">
    <location>
        <begin position="240"/>
        <end position="287"/>
    </location>
</feature>
<evidence type="ECO:0000313" key="4">
    <source>
        <dbReference type="Proteomes" id="UP001229421"/>
    </source>
</evidence>
<proteinExistence type="predicted"/>
<comment type="caution">
    <text evidence="3">The sequence shown here is derived from an EMBL/GenBank/DDBJ whole genome shotgun (WGS) entry which is preliminary data.</text>
</comment>
<feature type="compositionally biased region" description="Low complexity" evidence="2">
    <location>
        <begin position="273"/>
        <end position="287"/>
    </location>
</feature>
<dbReference type="AlphaFoldDB" id="A0AAD8NZI1"/>
<keyword evidence="1" id="KW-0175">Coiled coil</keyword>
<reference evidence="3" key="1">
    <citation type="journal article" date="2023" name="bioRxiv">
        <title>Improved chromosome-level genome assembly for marigold (Tagetes erecta).</title>
        <authorList>
            <person name="Jiang F."/>
            <person name="Yuan L."/>
            <person name="Wang S."/>
            <person name="Wang H."/>
            <person name="Xu D."/>
            <person name="Wang A."/>
            <person name="Fan W."/>
        </authorList>
    </citation>
    <scope>NUCLEOTIDE SEQUENCE</scope>
    <source>
        <strain evidence="3">WSJ</strain>
        <tissue evidence="3">Leaf</tissue>
    </source>
</reference>
<dbReference type="PANTHER" id="PTHR31016:SF20">
    <property type="entry name" value="HEAT-INDUCIBLE TRANSCRIPTION REPRESSOR-RELATED"/>
    <property type="match status" value="1"/>
</dbReference>
<feature type="region of interest" description="Disordered" evidence="2">
    <location>
        <begin position="117"/>
        <end position="155"/>
    </location>
</feature>
<evidence type="ECO:0000256" key="1">
    <source>
        <dbReference type="SAM" id="Coils"/>
    </source>
</evidence>
<feature type="coiled-coil region" evidence="1">
    <location>
        <begin position="300"/>
        <end position="327"/>
    </location>
</feature>
<sequence>MAYRRRHGLSRSSTFKEEGVRFPPDHDDATTSSAAIPHTSSDSRLDSLRSGAGSGGLQSSFKNRSKDECMYMRYEGRILGKQGSPTYDYSSMKSTNERGGFWGVLARKAKAILDDEIPQQSSPPSRVKQETVTFSTSNQVRNQSESFEDSKKVGSPTLGMKLERLTPSLNQIGSSIGNTPEKCTGIQVRNHNESFEDSKKVSSPTLGMKLERLTPSLNQIGSIIGNTQENRKAVKIEEKNEDPRVQLAQPQMNLETQNRKSVKNEEKNEDPRMQSAQPQMNQQSQIQASRDVAIATAAKVKQLMRMLKTVKAELALVQDRCSQLEDENKSLVGAHKRDHPADDEMIRDQLEALLEEKGRLAHENSVFALENRYLREIVEFHQLRMQDLMYLEEGIIEEVTLPTTPPEADQDTVEGSSIILKLPITPLEVDYNMVSGSSIMLTLPTTPPEADQNTVEGSSIMPTLPTTPPEADQHMVDGSSSSSSRSA</sequence>
<dbReference type="EMBL" id="JAUHHV010000004">
    <property type="protein sequence ID" value="KAK1426737.1"/>
    <property type="molecule type" value="Genomic_DNA"/>
</dbReference>
<keyword evidence="4" id="KW-1185">Reference proteome</keyword>
<evidence type="ECO:0000313" key="3">
    <source>
        <dbReference type="EMBL" id="KAK1426737.1"/>
    </source>
</evidence>
<protein>
    <submittedName>
        <fullName evidence="3">Uncharacterized protein</fullName>
    </submittedName>
</protein>
<accession>A0AAD8NZI1</accession>
<gene>
    <name evidence="3" type="ORF">QVD17_15416</name>
</gene>
<name>A0AAD8NZI1_TARER</name>
<feature type="compositionally biased region" description="Basic and acidic residues" evidence="2">
    <location>
        <begin position="262"/>
        <end position="272"/>
    </location>
</feature>
<feature type="region of interest" description="Disordered" evidence="2">
    <location>
        <begin position="446"/>
        <end position="487"/>
    </location>
</feature>